<feature type="chain" id="PRO_5008372373" evidence="1">
    <location>
        <begin position="27"/>
        <end position="77"/>
    </location>
</feature>
<evidence type="ECO:0000256" key="1">
    <source>
        <dbReference type="SAM" id="SignalP"/>
    </source>
</evidence>
<sequence>TVILPACLMFLLTTSVWLLLEQPLRSEILSAFARNSVFSMVAAGPLRFCGGVALMRPSCSWVVGHFSPLLCSTPFVE</sequence>
<accession>A0A1A8IWA7</accession>
<feature type="non-terminal residue" evidence="2">
    <location>
        <position position="1"/>
    </location>
</feature>
<protein>
    <submittedName>
        <fullName evidence="2">Uncharacterized protein</fullName>
    </submittedName>
</protein>
<reference evidence="2" key="2">
    <citation type="submission" date="2016-06" db="EMBL/GenBank/DDBJ databases">
        <title>The genome of a short-lived fish provides insights into sex chromosome evolution and the genetic control of aging.</title>
        <authorList>
            <person name="Reichwald K."/>
            <person name="Felder M."/>
            <person name="Petzold A."/>
            <person name="Koch P."/>
            <person name="Groth M."/>
            <person name="Platzer M."/>
        </authorList>
    </citation>
    <scope>NUCLEOTIDE SEQUENCE</scope>
    <source>
        <tissue evidence="2">Brain</tissue>
    </source>
</reference>
<reference evidence="2" key="1">
    <citation type="submission" date="2016-05" db="EMBL/GenBank/DDBJ databases">
        <authorList>
            <person name="Lavstsen T."/>
            <person name="Jespersen J.S."/>
        </authorList>
    </citation>
    <scope>NUCLEOTIDE SEQUENCE</scope>
    <source>
        <tissue evidence="2">Brain</tissue>
    </source>
</reference>
<feature type="signal peptide" evidence="1">
    <location>
        <begin position="1"/>
        <end position="26"/>
    </location>
</feature>
<organism evidence="2">
    <name type="scientific">Nothobranchius kuhntae</name>
    <name type="common">Beira killifish</name>
    <dbReference type="NCBI Taxonomy" id="321403"/>
    <lineage>
        <taxon>Eukaryota</taxon>
        <taxon>Metazoa</taxon>
        <taxon>Chordata</taxon>
        <taxon>Craniata</taxon>
        <taxon>Vertebrata</taxon>
        <taxon>Euteleostomi</taxon>
        <taxon>Actinopterygii</taxon>
        <taxon>Neopterygii</taxon>
        <taxon>Teleostei</taxon>
        <taxon>Neoteleostei</taxon>
        <taxon>Acanthomorphata</taxon>
        <taxon>Ovalentaria</taxon>
        <taxon>Atherinomorphae</taxon>
        <taxon>Cyprinodontiformes</taxon>
        <taxon>Nothobranchiidae</taxon>
        <taxon>Nothobranchius</taxon>
    </lineage>
</organism>
<keyword evidence="1" id="KW-0732">Signal</keyword>
<dbReference type="AlphaFoldDB" id="A0A1A8IWA7"/>
<feature type="non-terminal residue" evidence="2">
    <location>
        <position position="77"/>
    </location>
</feature>
<evidence type="ECO:0000313" key="2">
    <source>
        <dbReference type="EMBL" id="SBR01645.1"/>
    </source>
</evidence>
<name>A0A1A8IWA7_NOTKU</name>
<dbReference type="EMBL" id="HAED01015200">
    <property type="protein sequence ID" value="SBR01645.1"/>
    <property type="molecule type" value="Transcribed_RNA"/>
</dbReference>
<proteinExistence type="predicted"/>
<gene>
    <name evidence="2" type="primary">Nfu_g_1_006235</name>
</gene>